<keyword evidence="3" id="KW-1003">Cell membrane</keyword>
<feature type="domain" description="ABC transmembrane type-1" evidence="8">
    <location>
        <begin position="56"/>
        <end position="245"/>
    </location>
</feature>
<keyword evidence="6 7" id="KW-0472">Membrane</keyword>
<protein>
    <submittedName>
        <fullName evidence="9">Glutathione ABC transporter permease GsiD</fullName>
    </submittedName>
</protein>
<evidence type="ECO:0000256" key="2">
    <source>
        <dbReference type="ARBA" id="ARBA00022448"/>
    </source>
</evidence>
<feature type="transmembrane region" description="Helical" evidence="7">
    <location>
        <begin position="148"/>
        <end position="165"/>
    </location>
</feature>
<organism evidence="9 10">
    <name type="scientific">Nocardioides humi</name>
    <dbReference type="NCBI Taxonomy" id="449461"/>
    <lineage>
        <taxon>Bacteria</taxon>
        <taxon>Bacillati</taxon>
        <taxon>Actinomycetota</taxon>
        <taxon>Actinomycetes</taxon>
        <taxon>Propionibacteriales</taxon>
        <taxon>Nocardioidaceae</taxon>
        <taxon>Nocardioides</taxon>
    </lineage>
</organism>
<evidence type="ECO:0000256" key="6">
    <source>
        <dbReference type="ARBA" id="ARBA00023136"/>
    </source>
</evidence>
<keyword evidence="10" id="KW-1185">Reference proteome</keyword>
<sequence>MVIALLFAVALLGPLIQPYDPNANDYDAISASASLSHPLGTDALGRDVLSRLIAGARPSMIGAIVVVVLATAVGTAIALFSAWFGGWVDALVSRVLDFLMSFPALLLAFMAVSLFGPGLVAPVIAISIHFTPYFSKIIRGAALRERGLSYVAAAQVLGFSGLFIARRHLLPNVAPLILVQSAMTFGYAMLNLAALAYLGLGVQPPAADWGLLIATGQQGLLEGHPLEALSGCAMVLISVFAFTVLGQQLASRFGVRR</sequence>
<keyword evidence="2 7" id="KW-0813">Transport</keyword>
<keyword evidence="4 7" id="KW-0812">Transmembrane</keyword>
<reference evidence="9 10" key="1">
    <citation type="journal article" date="2019" name="Int. J. Syst. Evol. Microbiol.">
        <title>The Global Catalogue of Microorganisms (GCM) 10K type strain sequencing project: providing services to taxonomists for standard genome sequencing and annotation.</title>
        <authorList>
            <consortium name="The Broad Institute Genomics Platform"/>
            <consortium name="The Broad Institute Genome Sequencing Center for Infectious Disease"/>
            <person name="Wu L."/>
            <person name="Ma J."/>
        </authorList>
    </citation>
    <scope>NUCLEOTIDE SEQUENCE [LARGE SCALE GENOMIC DNA]</scope>
    <source>
        <strain evidence="9 10">JCM 14942</strain>
    </source>
</reference>
<dbReference type="EMBL" id="BAAAOR010000034">
    <property type="protein sequence ID" value="GAA1538657.1"/>
    <property type="molecule type" value="Genomic_DNA"/>
</dbReference>
<proteinExistence type="inferred from homology"/>
<dbReference type="PANTHER" id="PTHR43386">
    <property type="entry name" value="OLIGOPEPTIDE TRANSPORT SYSTEM PERMEASE PROTEIN APPC"/>
    <property type="match status" value="1"/>
</dbReference>
<dbReference type="Proteomes" id="UP001500842">
    <property type="component" value="Unassembled WGS sequence"/>
</dbReference>
<dbReference type="Gene3D" id="1.10.3720.10">
    <property type="entry name" value="MetI-like"/>
    <property type="match status" value="1"/>
</dbReference>
<dbReference type="InterPro" id="IPR000515">
    <property type="entry name" value="MetI-like"/>
</dbReference>
<comment type="caution">
    <text evidence="9">The sequence shown here is derived from an EMBL/GenBank/DDBJ whole genome shotgun (WGS) entry which is preliminary data.</text>
</comment>
<comment type="subcellular location">
    <subcellularLocation>
        <location evidence="1 7">Cell membrane</location>
        <topology evidence="1 7">Multi-pass membrane protein</topology>
    </subcellularLocation>
</comment>
<comment type="similarity">
    <text evidence="7">Belongs to the binding-protein-dependent transport system permease family.</text>
</comment>
<feature type="transmembrane region" description="Helical" evidence="7">
    <location>
        <begin position="177"/>
        <end position="200"/>
    </location>
</feature>
<name>A0ABN2BDA1_9ACTN</name>
<gene>
    <name evidence="9" type="primary">gsiD</name>
    <name evidence="9" type="ORF">GCM10009788_46600</name>
</gene>
<evidence type="ECO:0000313" key="9">
    <source>
        <dbReference type="EMBL" id="GAA1538657.1"/>
    </source>
</evidence>
<dbReference type="PROSITE" id="PS50928">
    <property type="entry name" value="ABC_TM1"/>
    <property type="match status" value="1"/>
</dbReference>
<accession>A0ABN2BDA1</accession>
<feature type="transmembrane region" description="Helical" evidence="7">
    <location>
        <begin position="60"/>
        <end position="84"/>
    </location>
</feature>
<evidence type="ECO:0000256" key="5">
    <source>
        <dbReference type="ARBA" id="ARBA00022989"/>
    </source>
</evidence>
<dbReference type="SUPFAM" id="SSF161098">
    <property type="entry name" value="MetI-like"/>
    <property type="match status" value="1"/>
</dbReference>
<dbReference type="PANTHER" id="PTHR43386:SF25">
    <property type="entry name" value="PEPTIDE ABC TRANSPORTER PERMEASE PROTEIN"/>
    <property type="match status" value="1"/>
</dbReference>
<dbReference type="Pfam" id="PF00528">
    <property type="entry name" value="BPD_transp_1"/>
    <property type="match status" value="1"/>
</dbReference>
<evidence type="ECO:0000259" key="8">
    <source>
        <dbReference type="PROSITE" id="PS50928"/>
    </source>
</evidence>
<evidence type="ECO:0000256" key="1">
    <source>
        <dbReference type="ARBA" id="ARBA00004651"/>
    </source>
</evidence>
<dbReference type="InterPro" id="IPR035906">
    <property type="entry name" value="MetI-like_sf"/>
</dbReference>
<dbReference type="CDD" id="cd06261">
    <property type="entry name" value="TM_PBP2"/>
    <property type="match status" value="1"/>
</dbReference>
<evidence type="ECO:0000256" key="4">
    <source>
        <dbReference type="ARBA" id="ARBA00022692"/>
    </source>
</evidence>
<feature type="transmembrane region" description="Helical" evidence="7">
    <location>
        <begin position="105"/>
        <end position="128"/>
    </location>
</feature>
<evidence type="ECO:0000256" key="3">
    <source>
        <dbReference type="ARBA" id="ARBA00022475"/>
    </source>
</evidence>
<evidence type="ECO:0000313" key="10">
    <source>
        <dbReference type="Proteomes" id="UP001500842"/>
    </source>
</evidence>
<keyword evidence="5 7" id="KW-1133">Transmembrane helix</keyword>
<evidence type="ECO:0000256" key="7">
    <source>
        <dbReference type="RuleBase" id="RU363032"/>
    </source>
</evidence>
<dbReference type="InterPro" id="IPR050366">
    <property type="entry name" value="BP-dependent_transpt_permease"/>
</dbReference>